<accession>A0AAV4DZX5</accession>
<proteinExistence type="predicted"/>
<dbReference type="EMBL" id="BLXT01008548">
    <property type="protein sequence ID" value="GFO49888.1"/>
    <property type="molecule type" value="Genomic_DNA"/>
</dbReference>
<feature type="region of interest" description="Disordered" evidence="1">
    <location>
        <begin position="1"/>
        <end position="93"/>
    </location>
</feature>
<evidence type="ECO:0000256" key="1">
    <source>
        <dbReference type="SAM" id="MobiDB-lite"/>
    </source>
</evidence>
<gene>
    <name evidence="2" type="ORF">PoB_007639300</name>
</gene>
<name>A0AAV4DZX5_9GAST</name>
<feature type="compositionally biased region" description="Polar residues" evidence="1">
    <location>
        <begin position="50"/>
        <end position="70"/>
    </location>
</feature>
<evidence type="ECO:0000313" key="3">
    <source>
        <dbReference type="Proteomes" id="UP000735302"/>
    </source>
</evidence>
<evidence type="ECO:0000313" key="2">
    <source>
        <dbReference type="EMBL" id="GFO49888.1"/>
    </source>
</evidence>
<sequence>MMAMTSDFADERIPDSPPTLSRRIPDSPPTLSRITPACSSVKRKKLCSRSAENGQSQSGELSCTRSVTPTHDQRSKLTIVQRPRARAERHASPFNTSLEDEALYLRAIRAIRLYRQTASQRFRSQALARTSRCRVQKITQKQSQSS</sequence>
<keyword evidence="3" id="KW-1185">Reference proteome</keyword>
<dbReference type="Proteomes" id="UP000735302">
    <property type="component" value="Unassembled WGS sequence"/>
</dbReference>
<dbReference type="AlphaFoldDB" id="A0AAV4DZX5"/>
<organism evidence="2 3">
    <name type="scientific">Plakobranchus ocellatus</name>
    <dbReference type="NCBI Taxonomy" id="259542"/>
    <lineage>
        <taxon>Eukaryota</taxon>
        <taxon>Metazoa</taxon>
        <taxon>Spiralia</taxon>
        <taxon>Lophotrochozoa</taxon>
        <taxon>Mollusca</taxon>
        <taxon>Gastropoda</taxon>
        <taxon>Heterobranchia</taxon>
        <taxon>Euthyneura</taxon>
        <taxon>Panpulmonata</taxon>
        <taxon>Sacoglossa</taxon>
        <taxon>Placobranchoidea</taxon>
        <taxon>Plakobranchidae</taxon>
        <taxon>Plakobranchus</taxon>
    </lineage>
</organism>
<protein>
    <submittedName>
        <fullName evidence="2">Uncharacterized protein</fullName>
    </submittedName>
</protein>
<reference evidence="2 3" key="1">
    <citation type="journal article" date="2021" name="Elife">
        <title>Chloroplast acquisition without the gene transfer in kleptoplastic sea slugs, Plakobranchus ocellatus.</title>
        <authorList>
            <person name="Maeda T."/>
            <person name="Takahashi S."/>
            <person name="Yoshida T."/>
            <person name="Shimamura S."/>
            <person name="Takaki Y."/>
            <person name="Nagai Y."/>
            <person name="Toyoda A."/>
            <person name="Suzuki Y."/>
            <person name="Arimoto A."/>
            <person name="Ishii H."/>
            <person name="Satoh N."/>
            <person name="Nishiyama T."/>
            <person name="Hasebe M."/>
            <person name="Maruyama T."/>
            <person name="Minagawa J."/>
            <person name="Obokata J."/>
            <person name="Shigenobu S."/>
        </authorList>
    </citation>
    <scope>NUCLEOTIDE SEQUENCE [LARGE SCALE GENOMIC DNA]</scope>
</reference>
<comment type="caution">
    <text evidence="2">The sequence shown here is derived from an EMBL/GenBank/DDBJ whole genome shotgun (WGS) entry which is preliminary data.</text>
</comment>